<feature type="compositionally biased region" description="Basic and acidic residues" evidence="1">
    <location>
        <begin position="1"/>
        <end position="18"/>
    </location>
</feature>
<dbReference type="Pfam" id="PF11167">
    <property type="entry name" value="DUF2953"/>
    <property type="match status" value="1"/>
</dbReference>
<feature type="region of interest" description="Disordered" evidence="1">
    <location>
        <begin position="1"/>
        <end position="47"/>
    </location>
</feature>
<proteinExistence type="predicted"/>
<evidence type="ECO:0008006" key="4">
    <source>
        <dbReference type="Google" id="ProtNLM"/>
    </source>
</evidence>
<evidence type="ECO:0000256" key="1">
    <source>
        <dbReference type="SAM" id="MobiDB-lite"/>
    </source>
</evidence>
<organism evidence="3">
    <name type="scientific">bioreactor metagenome</name>
    <dbReference type="NCBI Taxonomy" id="1076179"/>
    <lineage>
        <taxon>unclassified sequences</taxon>
        <taxon>metagenomes</taxon>
        <taxon>ecological metagenomes</taxon>
    </lineage>
</organism>
<keyword evidence="2" id="KW-0472">Membrane</keyword>
<keyword evidence="2" id="KW-0812">Transmembrane</keyword>
<sequence length="241" mass="27366">MDSGLKTDAKTDFEKKVNDTAIEQNKTADEKQEAVNPPNDIWLNKETDSKEPIVRKVKLSDVEKTLREKKDTSQIPVKRIKIPEEEKEKKESEIKSDNNVKNKNESNNSRQKLDAAYFLKMPKEERKILIKAVIRLIKSLLKGVKPNNFYLIGTVGLSDPALTGEVVGAAWALNGMLNKRIEISAAFDREVIEGEIYIKGIIVPAYMLFCFIRFALVKPVRKIIKLLLKGSGDKNGKRNRK</sequence>
<protein>
    <recommendedName>
        <fullName evidence="4">DUF2953 domain-containing protein</fullName>
    </recommendedName>
</protein>
<reference evidence="3" key="1">
    <citation type="submission" date="2019-08" db="EMBL/GenBank/DDBJ databases">
        <authorList>
            <person name="Kucharzyk K."/>
            <person name="Murdoch R.W."/>
            <person name="Higgins S."/>
            <person name="Loffler F."/>
        </authorList>
    </citation>
    <scope>NUCLEOTIDE SEQUENCE</scope>
</reference>
<feature type="region of interest" description="Disordered" evidence="1">
    <location>
        <begin position="64"/>
        <end position="108"/>
    </location>
</feature>
<evidence type="ECO:0000256" key="2">
    <source>
        <dbReference type="SAM" id="Phobius"/>
    </source>
</evidence>
<name>A0A645CTM8_9ZZZZ</name>
<dbReference type="AlphaFoldDB" id="A0A645CTM8"/>
<gene>
    <name evidence="3" type="ORF">SDC9_127308</name>
</gene>
<feature type="compositionally biased region" description="Basic and acidic residues" evidence="1">
    <location>
        <begin position="81"/>
        <end position="104"/>
    </location>
</feature>
<dbReference type="InterPro" id="IPR021338">
    <property type="entry name" value="DUF2953"/>
</dbReference>
<keyword evidence="2" id="KW-1133">Transmembrane helix</keyword>
<dbReference type="EMBL" id="VSSQ01029933">
    <property type="protein sequence ID" value="MPM80261.1"/>
    <property type="molecule type" value="Genomic_DNA"/>
</dbReference>
<comment type="caution">
    <text evidence="3">The sequence shown here is derived from an EMBL/GenBank/DDBJ whole genome shotgun (WGS) entry which is preliminary data.</text>
</comment>
<evidence type="ECO:0000313" key="3">
    <source>
        <dbReference type="EMBL" id="MPM80261.1"/>
    </source>
</evidence>
<feature type="transmembrane region" description="Helical" evidence="2">
    <location>
        <begin position="196"/>
        <end position="216"/>
    </location>
</feature>
<accession>A0A645CTM8</accession>